<dbReference type="GO" id="GO:0008270">
    <property type="term" value="F:zinc ion binding"/>
    <property type="evidence" value="ECO:0007669"/>
    <property type="project" value="UniProtKB-UniRule"/>
</dbReference>
<dbReference type="HAMAP" id="MF_00009">
    <property type="entry name" value="Endoribonucl_YbeY"/>
    <property type="match status" value="1"/>
</dbReference>
<keyword evidence="7" id="KW-0698">rRNA processing</keyword>
<evidence type="ECO:0000256" key="6">
    <source>
        <dbReference type="ARBA" id="ARBA00022833"/>
    </source>
</evidence>
<keyword evidence="5 7" id="KW-0378">Hydrolase</keyword>
<feature type="binding site" evidence="7">
    <location>
        <position position="156"/>
    </location>
    <ligand>
        <name>Zn(2+)</name>
        <dbReference type="ChEBI" id="CHEBI:29105"/>
        <note>catalytic</note>
    </ligand>
</feature>
<evidence type="ECO:0000256" key="8">
    <source>
        <dbReference type="SAM" id="MobiDB-lite"/>
    </source>
</evidence>
<comment type="function">
    <text evidence="7">Single strand-specific metallo-endoribonuclease involved in late-stage 70S ribosome quality control and in maturation of the 3' terminus of the 16S rRNA.</text>
</comment>
<keyword evidence="6 7" id="KW-0862">Zinc</keyword>
<name>A0A560GSQ8_9PROT</name>
<dbReference type="InterPro" id="IPR023091">
    <property type="entry name" value="MetalPrtase_cat_dom_sf_prd"/>
</dbReference>
<feature type="binding site" evidence="7">
    <location>
        <position position="150"/>
    </location>
    <ligand>
        <name>Zn(2+)</name>
        <dbReference type="ChEBI" id="CHEBI:29105"/>
        <note>catalytic</note>
    </ligand>
</feature>
<dbReference type="PANTHER" id="PTHR46986">
    <property type="entry name" value="ENDORIBONUCLEASE YBEY, CHLOROPLASTIC"/>
    <property type="match status" value="1"/>
</dbReference>
<protein>
    <recommendedName>
        <fullName evidence="7">Endoribonuclease YbeY</fullName>
        <ecNumber evidence="7">3.1.-.-</ecNumber>
    </recommendedName>
</protein>
<dbReference type="GO" id="GO:0005737">
    <property type="term" value="C:cytoplasm"/>
    <property type="evidence" value="ECO:0007669"/>
    <property type="project" value="UniProtKB-SubCell"/>
</dbReference>
<keyword evidence="4 7" id="KW-0255">Endonuclease</keyword>
<evidence type="ECO:0000256" key="5">
    <source>
        <dbReference type="ARBA" id="ARBA00022801"/>
    </source>
</evidence>
<evidence type="ECO:0000256" key="3">
    <source>
        <dbReference type="ARBA" id="ARBA00022723"/>
    </source>
</evidence>
<comment type="cofactor">
    <cofactor evidence="7">
        <name>Zn(2+)</name>
        <dbReference type="ChEBI" id="CHEBI:29105"/>
    </cofactor>
    <text evidence="7">Binds 1 zinc ion.</text>
</comment>
<dbReference type="SUPFAM" id="SSF55486">
    <property type="entry name" value="Metalloproteases ('zincins'), catalytic domain"/>
    <property type="match status" value="1"/>
</dbReference>
<comment type="caution">
    <text evidence="9">The sequence shown here is derived from an EMBL/GenBank/DDBJ whole genome shotgun (WGS) entry which is preliminary data.</text>
</comment>
<keyword evidence="3 7" id="KW-0479">Metal-binding</keyword>
<evidence type="ECO:0000256" key="4">
    <source>
        <dbReference type="ARBA" id="ARBA00022759"/>
    </source>
</evidence>
<accession>A0A560GSQ8</accession>
<evidence type="ECO:0000256" key="2">
    <source>
        <dbReference type="ARBA" id="ARBA00022722"/>
    </source>
</evidence>
<dbReference type="InterPro" id="IPR020549">
    <property type="entry name" value="YbeY_CS"/>
</dbReference>
<dbReference type="PROSITE" id="PS01306">
    <property type="entry name" value="UPF0054"/>
    <property type="match status" value="1"/>
</dbReference>
<dbReference type="NCBIfam" id="TIGR00043">
    <property type="entry name" value="rRNA maturation RNase YbeY"/>
    <property type="match status" value="1"/>
</dbReference>
<dbReference type="RefSeq" id="WP_145735273.1">
    <property type="nucleotide sequence ID" value="NZ_VITR01000016.1"/>
</dbReference>
<evidence type="ECO:0000256" key="7">
    <source>
        <dbReference type="HAMAP-Rule" id="MF_00009"/>
    </source>
</evidence>
<dbReference type="GO" id="GO:0004222">
    <property type="term" value="F:metalloendopeptidase activity"/>
    <property type="evidence" value="ECO:0007669"/>
    <property type="project" value="InterPro"/>
</dbReference>
<proteinExistence type="inferred from homology"/>
<feature type="compositionally biased region" description="Basic and acidic residues" evidence="8">
    <location>
        <begin position="189"/>
        <end position="200"/>
    </location>
</feature>
<dbReference type="Pfam" id="PF02130">
    <property type="entry name" value="YbeY"/>
    <property type="match status" value="1"/>
</dbReference>
<dbReference type="GO" id="GO:0004521">
    <property type="term" value="F:RNA endonuclease activity"/>
    <property type="evidence" value="ECO:0007669"/>
    <property type="project" value="UniProtKB-UniRule"/>
</dbReference>
<comment type="similarity">
    <text evidence="1 7">Belongs to the endoribonuclease YbeY family.</text>
</comment>
<sequence>MTVDTARADALEIIVEVEAGDWEATIPGVEEVVTKAARKALVRALAVDADALPEGEGEVSILLSDNATVRVLNHQYRGKDKPTNVLSFPMLGDEDEDEDEEFELPEGMDRPPYLLGDIILAYETLMTEAAEQNKPVANHLTHLVIHGVLHLLGYDHIEDAEAETMERLETAILADMGIADPYRDGAGPTREDPQSEETTR</sequence>
<comment type="subcellular location">
    <subcellularLocation>
        <location evidence="7">Cytoplasm</location>
    </subcellularLocation>
</comment>
<dbReference type="EC" id="3.1.-.-" evidence="7"/>
<dbReference type="EMBL" id="VITR01000016">
    <property type="protein sequence ID" value="TWB36831.1"/>
    <property type="molecule type" value="Genomic_DNA"/>
</dbReference>
<keyword evidence="2 7" id="KW-0540">Nuclease</keyword>
<dbReference type="OrthoDB" id="9807740at2"/>
<dbReference type="PANTHER" id="PTHR46986:SF1">
    <property type="entry name" value="ENDORIBONUCLEASE YBEY, CHLOROPLASTIC"/>
    <property type="match status" value="1"/>
</dbReference>
<feature type="binding site" evidence="7">
    <location>
        <position position="146"/>
    </location>
    <ligand>
        <name>Zn(2+)</name>
        <dbReference type="ChEBI" id="CHEBI:29105"/>
        <note>catalytic</note>
    </ligand>
</feature>
<organism evidence="9 10">
    <name type="scientific">Nitrospirillum amazonense</name>
    <dbReference type="NCBI Taxonomy" id="28077"/>
    <lineage>
        <taxon>Bacteria</taxon>
        <taxon>Pseudomonadati</taxon>
        <taxon>Pseudomonadota</taxon>
        <taxon>Alphaproteobacteria</taxon>
        <taxon>Rhodospirillales</taxon>
        <taxon>Azospirillaceae</taxon>
        <taxon>Nitrospirillum</taxon>
    </lineage>
</organism>
<keyword evidence="7" id="KW-0690">Ribosome biogenesis</keyword>
<evidence type="ECO:0000313" key="9">
    <source>
        <dbReference type="EMBL" id="TWB36831.1"/>
    </source>
</evidence>
<reference evidence="9 10" key="1">
    <citation type="submission" date="2019-06" db="EMBL/GenBank/DDBJ databases">
        <title>Genomic Encyclopedia of Type Strains, Phase IV (KMG-V): Genome sequencing to study the core and pangenomes of soil and plant-associated prokaryotes.</title>
        <authorList>
            <person name="Whitman W."/>
        </authorList>
    </citation>
    <scope>NUCLEOTIDE SEQUENCE [LARGE SCALE GENOMIC DNA]</scope>
    <source>
        <strain evidence="9 10">BR 11622</strain>
    </source>
</reference>
<keyword evidence="10" id="KW-1185">Reference proteome</keyword>
<feature type="region of interest" description="Disordered" evidence="8">
    <location>
        <begin position="179"/>
        <end position="200"/>
    </location>
</feature>
<evidence type="ECO:0000313" key="10">
    <source>
        <dbReference type="Proteomes" id="UP000315751"/>
    </source>
</evidence>
<dbReference type="AlphaFoldDB" id="A0A560GSQ8"/>
<dbReference type="Proteomes" id="UP000315751">
    <property type="component" value="Unassembled WGS sequence"/>
</dbReference>
<dbReference type="GO" id="GO:0006364">
    <property type="term" value="P:rRNA processing"/>
    <property type="evidence" value="ECO:0007669"/>
    <property type="project" value="UniProtKB-UniRule"/>
</dbReference>
<dbReference type="InterPro" id="IPR002036">
    <property type="entry name" value="YbeY"/>
</dbReference>
<dbReference type="Gene3D" id="3.40.390.30">
    <property type="entry name" value="Metalloproteases ('zincins'), catalytic domain"/>
    <property type="match status" value="1"/>
</dbReference>
<keyword evidence="7" id="KW-0963">Cytoplasm</keyword>
<gene>
    <name evidence="7" type="primary">ybeY</name>
    <name evidence="9" type="ORF">FBZ90_11653</name>
</gene>
<evidence type="ECO:0000256" key="1">
    <source>
        <dbReference type="ARBA" id="ARBA00010875"/>
    </source>
</evidence>